<comment type="caution">
    <text evidence="6">The sequence shown here is derived from an EMBL/GenBank/DDBJ whole genome shotgun (WGS) entry which is preliminary data.</text>
</comment>
<dbReference type="Pfam" id="PF07992">
    <property type="entry name" value="Pyr_redox_2"/>
    <property type="match status" value="1"/>
</dbReference>
<accession>A0ABS6XBN9</accession>
<dbReference type="RefSeq" id="WP_199109431.1">
    <property type="nucleotide sequence ID" value="NZ_JAHWXQ010000002.1"/>
</dbReference>
<dbReference type="PANTHER" id="PTHR43429:SF3">
    <property type="entry name" value="NITRITE REDUCTASE [NAD(P)H]"/>
    <property type="match status" value="1"/>
</dbReference>
<keyword evidence="7" id="KW-1185">Reference proteome</keyword>
<dbReference type="PANTHER" id="PTHR43429">
    <property type="entry name" value="PYRIDINE NUCLEOTIDE-DISULFIDE OXIDOREDUCTASE DOMAIN-CONTAINING"/>
    <property type="match status" value="1"/>
</dbReference>
<evidence type="ECO:0000256" key="2">
    <source>
        <dbReference type="ARBA" id="ARBA00006442"/>
    </source>
</evidence>
<organism evidence="6 7">
    <name type="scientific">Pontibacter populi</name>
    <dbReference type="NCBI Taxonomy" id="890055"/>
    <lineage>
        <taxon>Bacteria</taxon>
        <taxon>Pseudomonadati</taxon>
        <taxon>Bacteroidota</taxon>
        <taxon>Cytophagia</taxon>
        <taxon>Cytophagales</taxon>
        <taxon>Hymenobacteraceae</taxon>
        <taxon>Pontibacter</taxon>
    </lineage>
</organism>
<protein>
    <submittedName>
        <fullName evidence="6">FAD-dependent oxidoreductase</fullName>
    </submittedName>
</protein>
<dbReference type="InterPro" id="IPR036188">
    <property type="entry name" value="FAD/NAD-bd_sf"/>
</dbReference>
<proteinExistence type="inferred from homology"/>
<reference evidence="6 7" key="1">
    <citation type="submission" date="2021-07" db="EMBL/GenBank/DDBJ databases">
        <authorList>
            <person name="Kim M.K."/>
        </authorList>
    </citation>
    <scope>NUCLEOTIDE SEQUENCE [LARGE SCALE GENOMIC DNA]</scope>
    <source>
        <strain evidence="6 7">HLY7-15</strain>
    </source>
</reference>
<dbReference type="SUPFAM" id="SSF51905">
    <property type="entry name" value="FAD/NAD(P)-binding domain"/>
    <property type="match status" value="2"/>
</dbReference>
<evidence type="ECO:0000256" key="1">
    <source>
        <dbReference type="ARBA" id="ARBA00001974"/>
    </source>
</evidence>
<evidence type="ECO:0000256" key="4">
    <source>
        <dbReference type="ARBA" id="ARBA00022827"/>
    </source>
</evidence>
<dbReference type="InterPro" id="IPR050260">
    <property type="entry name" value="FAD-bd_OxRdtase"/>
</dbReference>
<dbReference type="Gene3D" id="3.50.50.60">
    <property type="entry name" value="FAD/NAD(P)-binding domain"/>
    <property type="match status" value="2"/>
</dbReference>
<sequence length="458" mass="52816">MQHDKHVVVIGNGIAGITLAQKLRTRSDCRITVISAESPTHFSRPALMYVYMGHMRYQDIVPYPDWYYKEQKIEQVHAFVETIDFETRTLKLQQSEPLTYDKLVLATGSSGVYYNWPGMQLKGVQGLITLQDLELMQQQTKDIKQAVIVGGGLIGIEMAEMLQSKGIQVTMLVREKQYWQSNLPEEEASLVTQHIRACGIELKLQDELAEILGDETSKVNAVKTKNGEVIPCQFVGIATGVKPSIEFLKTSGIELDKGILINHFFETSIKEVYAIGDCAQFKDPARGEPALEQLWYTGRQHGEALAAVLNGDRKPYARGPWFNSAKFLNIEYQTYGFVPSAWDEQKYSSLYWEHPGQSKAMRFFYERESGRLKGVNLLGIRFRHDLCHYWIQENYTIHQVMEQLTAVNFDSEFFQRYEPELLRQYYQQHPDRQAPAKQQSWWKLRQRFSLFAETPDNS</sequence>
<keyword evidence="4" id="KW-0274">FAD</keyword>
<dbReference type="PRINTS" id="PR00368">
    <property type="entry name" value="FADPNR"/>
</dbReference>
<gene>
    <name evidence="6" type="ORF">KYK27_07555</name>
</gene>
<evidence type="ECO:0000256" key="3">
    <source>
        <dbReference type="ARBA" id="ARBA00022630"/>
    </source>
</evidence>
<evidence type="ECO:0000259" key="5">
    <source>
        <dbReference type="Pfam" id="PF07992"/>
    </source>
</evidence>
<feature type="domain" description="FAD/NAD(P)-binding" evidence="5">
    <location>
        <begin position="6"/>
        <end position="289"/>
    </location>
</feature>
<dbReference type="PRINTS" id="PR00411">
    <property type="entry name" value="PNDRDTASEI"/>
</dbReference>
<comment type="similarity">
    <text evidence="2">Belongs to the FAD-dependent oxidoreductase family.</text>
</comment>
<dbReference type="InterPro" id="IPR023753">
    <property type="entry name" value="FAD/NAD-binding_dom"/>
</dbReference>
<keyword evidence="3" id="KW-0285">Flavoprotein</keyword>
<dbReference type="Proteomes" id="UP000774935">
    <property type="component" value="Unassembled WGS sequence"/>
</dbReference>
<dbReference type="EMBL" id="JAHWXQ010000002">
    <property type="protein sequence ID" value="MBW3364893.1"/>
    <property type="molecule type" value="Genomic_DNA"/>
</dbReference>
<name>A0ABS6XBN9_9BACT</name>
<evidence type="ECO:0000313" key="7">
    <source>
        <dbReference type="Proteomes" id="UP000774935"/>
    </source>
</evidence>
<comment type="cofactor">
    <cofactor evidence="1">
        <name>FAD</name>
        <dbReference type="ChEBI" id="CHEBI:57692"/>
    </cofactor>
</comment>
<evidence type="ECO:0000313" key="6">
    <source>
        <dbReference type="EMBL" id="MBW3364893.1"/>
    </source>
</evidence>